<dbReference type="GO" id="GO:0004867">
    <property type="term" value="F:serine-type endopeptidase inhibitor activity"/>
    <property type="evidence" value="ECO:0007669"/>
    <property type="project" value="UniProtKB-KW"/>
</dbReference>
<dbReference type="GeneID" id="111349817"/>
<dbReference type="KEGG" id="sliu:111349817"/>
<dbReference type="OrthoDB" id="4473401at2759"/>
<keyword evidence="2" id="KW-0722">Serine protease inhibitor</keyword>
<feature type="domain" description="BPTI/Kunitz inhibitor" evidence="5">
    <location>
        <begin position="39"/>
        <end position="98"/>
    </location>
</feature>
<dbReference type="Gene3D" id="4.10.410.10">
    <property type="entry name" value="Pancreatic trypsin inhibitor Kunitz domain"/>
    <property type="match status" value="1"/>
</dbReference>
<feature type="chain" id="PRO_5039933515" evidence="4">
    <location>
        <begin position="24"/>
        <end position="135"/>
    </location>
</feature>
<evidence type="ECO:0000256" key="1">
    <source>
        <dbReference type="ARBA" id="ARBA00022690"/>
    </source>
</evidence>
<dbReference type="PANTHER" id="PTHR10083:SF374">
    <property type="entry name" value="BPTI_KUNITZ INHIBITOR DOMAIN-CONTAINING PROTEIN"/>
    <property type="match status" value="1"/>
</dbReference>
<dbReference type="Proteomes" id="UP000301870">
    <property type="component" value="Chromosome 10"/>
</dbReference>
<dbReference type="SUPFAM" id="SSF57362">
    <property type="entry name" value="BPTI-like"/>
    <property type="match status" value="1"/>
</dbReference>
<evidence type="ECO:0000256" key="3">
    <source>
        <dbReference type="ARBA" id="ARBA00023157"/>
    </source>
</evidence>
<keyword evidence="3" id="KW-1015">Disulfide bond</keyword>
<evidence type="ECO:0000256" key="4">
    <source>
        <dbReference type="SAM" id="SignalP"/>
    </source>
</evidence>
<dbReference type="PRINTS" id="PR00759">
    <property type="entry name" value="BASICPTASE"/>
</dbReference>
<protein>
    <submittedName>
        <fullName evidence="7">Tissue factor pathway inhibitor-like</fullName>
    </submittedName>
</protein>
<dbReference type="PROSITE" id="PS50279">
    <property type="entry name" value="BPTI_KUNITZ_2"/>
    <property type="match status" value="1"/>
</dbReference>
<name>A0A9J7IIX6_SPOLT</name>
<organism evidence="6 7">
    <name type="scientific">Spodoptera litura</name>
    <name type="common">Asian cotton leafworm</name>
    <dbReference type="NCBI Taxonomy" id="69820"/>
    <lineage>
        <taxon>Eukaryota</taxon>
        <taxon>Metazoa</taxon>
        <taxon>Ecdysozoa</taxon>
        <taxon>Arthropoda</taxon>
        <taxon>Hexapoda</taxon>
        <taxon>Insecta</taxon>
        <taxon>Pterygota</taxon>
        <taxon>Neoptera</taxon>
        <taxon>Endopterygota</taxon>
        <taxon>Lepidoptera</taxon>
        <taxon>Glossata</taxon>
        <taxon>Ditrysia</taxon>
        <taxon>Noctuoidea</taxon>
        <taxon>Noctuidae</taxon>
        <taxon>Amphipyrinae</taxon>
        <taxon>Spodoptera</taxon>
    </lineage>
</organism>
<feature type="signal peptide" evidence="4">
    <location>
        <begin position="1"/>
        <end position="23"/>
    </location>
</feature>
<evidence type="ECO:0000313" key="6">
    <source>
        <dbReference type="Proteomes" id="UP000301870"/>
    </source>
</evidence>
<dbReference type="PROSITE" id="PS00280">
    <property type="entry name" value="BPTI_KUNITZ_1"/>
    <property type="match status" value="1"/>
</dbReference>
<dbReference type="InterPro" id="IPR002223">
    <property type="entry name" value="Kunitz_BPTI"/>
</dbReference>
<keyword evidence="4" id="KW-0732">Signal</keyword>
<dbReference type="SMART" id="SM00131">
    <property type="entry name" value="KU"/>
    <property type="match status" value="1"/>
</dbReference>
<evidence type="ECO:0000313" key="7">
    <source>
        <dbReference type="RefSeq" id="XP_022816836.1"/>
    </source>
</evidence>
<dbReference type="CDD" id="cd00109">
    <property type="entry name" value="Kunitz-type"/>
    <property type="match status" value="1"/>
</dbReference>
<dbReference type="InterPro" id="IPR036880">
    <property type="entry name" value="Kunitz_BPTI_sf"/>
</dbReference>
<gene>
    <name evidence="7" type="primary">LOC111349817</name>
</gene>
<accession>A0A9J7IIX6</accession>
<dbReference type="GO" id="GO:0005615">
    <property type="term" value="C:extracellular space"/>
    <property type="evidence" value="ECO:0007669"/>
    <property type="project" value="TreeGrafter"/>
</dbReference>
<dbReference type="AlphaFoldDB" id="A0A9J7IIX6"/>
<dbReference type="PANTHER" id="PTHR10083">
    <property type="entry name" value="KUNITZ-TYPE PROTEASE INHIBITOR-RELATED"/>
    <property type="match status" value="1"/>
</dbReference>
<keyword evidence="1" id="KW-0646">Protease inhibitor</keyword>
<sequence length="135" mass="15430">MSVIKMSSWIVLFVILFIVGSECKKKKVSSGHKPKLNICTLEIDEGDCGGDSMSEEPENSTIYYGFNNETMKCEEFVYEGCGGNDNRFDSINECWRMCYTPLKYFLARVTDYLMHQYNTHPPETSTSSSNSEQKD</sequence>
<keyword evidence="6" id="KW-1185">Reference proteome</keyword>
<evidence type="ECO:0000256" key="2">
    <source>
        <dbReference type="ARBA" id="ARBA00022900"/>
    </source>
</evidence>
<dbReference type="Pfam" id="PF00014">
    <property type="entry name" value="Kunitz_BPTI"/>
    <property type="match status" value="1"/>
</dbReference>
<reference evidence="7" key="1">
    <citation type="submission" date="2025-08" db="UniProtKB">
        <authorList>
            <consortium name="RefSeq"/>
        </authorList>
    </citation>
    <scope>IDENTIFICATION</scope>
    <source>
        <strain evidence="7">Ishihara</strain>
        <tissue evidence="7">Whole body</tissue>
    </source>
</reference>
<dbReference type="InterPro" id="IPR050098">
    <property type="entry name" value="TFPI/VKTCI-like"/>
</dbReference>
<evidence type="ECO:0000259" key="5">
    <source>
        <dbReference type="PROSITE" id="PS50279"/>
    </source>
</evidence>
<dbReference type="InterPro" id="IPR020901">
    <property type="entry name" value="Prtase_inh_Kunz-CS"/>
</dbReference>
<dbReference type="RefSeq" id="XP_022816836.1">
    <property type="nucleotide sequence ID" value="XM_022961068.1"/>
</dbReference>
<proteinExistence type="predicted"/>